<name>A0A2V2F5T7_9FIRM</name>
<evidence type="ECO:0000313" key="7">
    <source>
        <dbReference type="EMBL" id="MDY5166922.1"/>
    </source>
</evidence>
<dbReference type="Proteomes" id="UP001276902">
    <property type="component" value="Unassembled WGS sequence"/>
</dbReference>
<dbReference type="STRING" id="1034346.GCA_000313565_00251"/>
<evidence type="ECO:0000256" key="1">
    <source>
        <dbReference type="ARBA" id="ARBA00022448"/>
    </source>
</evidence>
<dbReference type="GO" id="GO:0008982">
    <property type="term" value="F:protein-N(PI)-phosphohistidine-sugar phosphotransferase activity"/>
    <property type="evidence" value="ECO:0007669"/>
    <property type="project" value="InterPro"/>
</dbReference>
<evidence type="ECO:0000256" key="5">
    <source>
        <dbReference type="ARBA" id="ARBA00022683"/>
    </source>
</evidence>
<sequence>MELKDVLDKRIIRIGLEGRDKDDVLNKMSKLLFDSGYIDDVEAFVKDIYLREAQGVTGIGNGIAIPHGKSASAKQPGIAIATLSHPIEWETLDEKDVDTVFLFCVSSDKNFERNHMLLLSKVAAKLADDELLAKIRRVDSSEEMVAYLCGEKI</sequence>
<dbReference type="Proteomes" id="UP000247612">
    <property type="component" value="Unassembled WGS sequence"/>
</dbReference>
<dbReference type="GO" id="GO:0016020">
    <property type="term" value="C:membrane"/>
    <property type="evidence" value="ECO:0007669"/>
    <property type="project" value="InterPro"/>
</dbReference>
<dbReference type="Gene3D" id="3.40.930.10">
    <property type="entry name" value="Mannitol-specific EII, Chain A"/>
    <property type="match status" value="1"/>
</dbReference>
<feature type="domain" description="PTS EIIA type-2" evidence="6">
    <location>
        <begin position="5"/>
        <end position="151"/>
    </location>
</feature>
<dbReference type="PROSITE" id="PS00372">
    <property type="entry name" value="PTS_EIIA_TYPE_2_HIS"/>
    <property type="match status" value="1"/>
</dbReference>
<dbReference type="NCBIfam" id="TIGR00848">
    <property type="entry name" value="fruA"/>
    <property type="match status" value="1"/>
</dbReference>
<dbReference type="EC" id="2.7.1.202" evidence="7"/>
<dbReference type="InterPro" id="IPR004715">
    <property type="entry name" value="PTS_IIA_fruc"/>
</dbReference>
<dbReference type="InterPro" id="IPR002178">
    <property type="entry name" value="PTS_EIIA_type-2_dom"/>
</dbReference>
<keyword evidence="2" id="KW-0597">Phosphoprotein</keyword>
<evidence type="ECO:0000313" key="9">
    <source>
        <dbReference type="Proteomes" id="UP000247612"/>
    </source>
</evidence>
<dbReference type="PANTHER" id="PTHR47738:SF2">
    <property type="entry name" value="PTS SYSTEM FRUCTOSE-LIKE EIIA COMPONENT"/>
    <property type="match status" value="1"/>
</dbReference>
<organism evidence="7 10">
    <name type="scientific">Dielma fastidiosa</name>
    <dbReference type="NCBI Taxonomy" id="1034346"/>
    <lineage>
        <taxon>Bacteria</taxon>
        <taxon>Bacillati</taxon>
        <taxon>Bacillota</taxon>
        <taxon>Erysipelotrichia</taxon>
        <taxon>Erysipelotrichales</taxon>
        <taxon>Erysipelotrichaceae</taxon>
        <taxon>Dielma</taxon>
    </lineage>
</organism>
<dbReference type="InterPro" id="IPR016152">
    <property type="entry name" value="PTrfase/Anion_transptr"/>
</dbReference>
<dbReference type="Pfam" id="PF00359">
    <property type="entry name" value="PTS_EIIA_2"/>
    <property type="match status" value="1"/>
</dbReference>
<evidence type="ECO:0000313" key="10">
    <source>
        <dbReference type="Proteomes" id="UP001276902"/>
    </source>
</evidence>
<keyword evidence="1" id="KW-0813">Transport</keyword>
<evidence type="ECO:0000256" key="2">
    <source>
        <dbReference type="ARBA" id="ARBA00022553"/>
    </source>
</evidence>
<reference evidence="8 9" key="1">
    <citation type="submission" date="2018-05" db="EMBL/GenBank/DDBJ databases">
        <title>Genomic Encyclopedia of Type Strains, Phase IV (KMG-IV): sequencing the most valuable type-strain genomes for metagenomic binning, comparative biology and taxonomic classification.</title>
        <authorList>
            <person name="Goeker M."/>
        </authorList>
    </citation>
    <scope>NUCLEOTIDE SEQUENCE [LARGE SCALE GENOMIC DNA]</scope>
    <source>
        <strain evidence="8 9">JC118</strain>
    </source>
</reference>
<dbReference type="GeneID" id="94441659"/>
<dbReference type="OrthoDB" id="95460at2"/>
<evidence type="ECO:0000313" key="8">
    <source>
        <dbReference type="EMBL" id="PXX81643.1"/>
    </source>
</evidence>
<dbReference type="CDD" id="cd00211">
    <property type="entry name" value="PTS_IIA_fru"/>
    <property type="match status" value="1"/>
</dbReference>
<dbReference type="AlphaFoldDB" id="A0A2V2F5T7"/>
<proteinExistence type="predicted"/>
<keyword evidence="4 7" id="KW-0808">Transferase</keyword>
<comment type="caution">
    <text evidence="7">The sequence shown here is derived from an EMBL/GenBank/DDBJ whole genome shotgun (WGS) entry which is preliminary data.</text>
</comment>
<keyword evidence="9" id="KW-1185">Reference proteome</keyword>
<protein>
    <submittedName>
        <fullName evidence="7">Fructose PTS transporter subunit IIA</fullName>
        <ecNumber evidence="7">2.7.1.202</ecNumber>
    </submittedName>
    <submittedName>
        <fullName evidence="8">PTS system IIA component (Fru family)</fullName>
    </submittedName>
</protein>
<dbReference type="InterPro" id="IPR051541">
    <property type="entry name" value="PTS_SugarTrans_NitroReg"/>
</dbReference>
<evidence type="ECO:0000256" key="3">
    <source>
        <dbReference type="ARBA" id="ARBA00022597"/>
    </source>
</evidence>
<evidence type="ECO:0000256" key="4">
    <source>
        <dbReference type="ARBA" id="ARBA00022679"/>
    </source>
</evidence>
<dbReference type="GO" id="GO:0009401">
    <property type="term" value="P:phosphoenolpyruvate-dependent sugar phosphotransferase system"/>
    <property type="evidence" value="ECO:0007669"/>
    <property type="project" value="UniProtKB-KW"/>
</dbReference>
<dbReference type="EMBL" id="JALDAW010000008">
    <property type="protein sequence ID" value="MDY5166922.1"/>
    <property type="molecule type" value="Genomic_DNA"/>
</dbReference>
<dbReference type="RefSeq" id="WP_022936558.1">
    <property type="nucleotide sequence ID" value="NZ_BAABZA010000001.1"/>
</dbReference>
<evidence type="ECO:0000259" key="6">
    <source>
        <dbReference type="PROSITE" id="PS51094"/>
    </source>
</evidence>
<dbReference type="EMBL" id="QJKH01000001">
    <property type="protein sequence ID" value="PXX81643.1"/>
    <property type="molecule type" value="Genomic_DNA"/>
</dbReference>
<dbReference type="SUPFAM" id="SSF55804">
    <property type="entry name" value="Phoshotransferase/anion transport protein"/>
    <property type="match status" value="1"/>
</dbReference>
<keyword evidence="3" id="KW-0762">Sugar transport</keyword>
<dbReference type="PROSITE" id="PS51094">
    <property type="entry name" value="PTS_EIIA_TYPE_2"/>
    <property type="match status" value="1"/>
</dbReference>
<reference evidence="7" key="2">
    <citation type="submission" date="2022-03" db="EMBL/GenBank/DDBJ databases">
        <title>First case of bacteraemia caused by Dielma fastidiosa in a patient hospitalised with diverticulitis.</title>
        <authorList>
            <person name="Forman-Ankjaer B."/>
            <person name="Hvid-Jensen F."/>
            <person name="Kobel C.M."/>
            <person name="Greve T."/>
        </authorList>
    </citation>
    <scope>NUCLEOTIDE SEQUENCE</scope>
    <source>
        <strain evidence="7">AUH_DF_2021</strain>
    </source>
</reference>
<keyword evidence="5" id="KW-0598">Phosphotransferase system</keyword>
<gene>
    <name evidence="8" type="ORF">DES51_101254</name>
    <name evidence="7" type="ORF">MQE39_02125</name>
</gene>
<accession>A0A2V2F5T7</accession>
<dbReference type="PANTHER" id="PTHR47738">
    <property type="entry name" value="PTS SYSTEM FRUCTOSE-LIKE EIIA COMPONENT-RELATED"/>
    <property type="match status" value="1"/>
</dbReference>